<evidence type="ECO:0000259" key="1">
    <source>
        <dbReference type="Pfam" id="PF13613"/>
    </source>
</evidence>
<proteinExistence type="predicted"/>
<evidence type="ECO:0000313" key="2">
    <source>
        <dbReference type="EMBL" id="VDI47718.1"/>
    </source>
</evidence>
<sequence>MTYWRGPRRVANPLKYKANFRTFKRTLSLRQEFLLTLMKLRLGLLSEDLADRFGISTATVSSVFTTWIRVLYSKLGQFVSNPLKEVVRAGLPPSFKNKMYQDVRHIIDCTEVFIERPNNLKIQAVTTNTTKQQSFLLVSLHQE</sequence>
<dbReference type="EMBL" id="UYJE01006649">
    <property type="protein sequence ID" value="VDI47718.1"/>
    <property type="molecule type" value="Genomic_DNA"/>
</dbReference>
<keyword evidence="3" id="KW-1185">Reference proteome</keyword>
<comment type="caution">
    <text evidence="2">The sequence shown here is derived from an EMBL/GenBank/DDBJ whole genome shotgun (WGS) entry which is preliminary data.</text>
</comment>
<dbReference type="Proteomes" id="UP000596742">
    <property type="component" value="Unassembled WGS sequence"/>
</dbReference>
<accession>A0A8B6FDZ3</accession>
<dbReference type="PANTHER" id="PTHR23080">
    <property type="entry name" value="THAP DOMAIN PROTEIN"/>
    <property type="match status" value="1"/>
</dbReference>
<reference evidence="2" key="1">
    <citation type="submission" date="2018-11" db="EMBL/GenBank/DDBJ databases">
        <authorList>
            <person name="Alioto T."/>
            <person name="Alioto T."/>
        </authorList>
    </citation>
    <scope>NUCLEOTIDE SEQUENCE</scope>
</reference>
<dbReference type="PANTHER" id="PTHR23080:SF141">
    <property type="entry name" value="TRANSPOSASE HELIX-TURN-HELIX DOMAIN-CONTAINING PROTEIN"/>
    <property type="match status" value="1"/>
</dbReference>
<evidence type="ECO:0000313" key="3">
    <source>
        <dbReference type="Proteomes" id="UP000596742"/>
    </source>
</evidence>
<organism evidence="2 3">
    <name type="scientific">Mytilus galloprovincialis</name>
    <name type="common">Mediterranean mussel</name>
    <dbReference type="NCBI Taxonomy" id="29158"/>
    <lineage>
        <taxon>Eukaryota</taxon>
        <taxon>Metazoa</taxon>
        <taxon>Spiralia</taxon>
        <taxon>Lophotrochozoa</taxon>
        <taxon>Mollusca</taxon>
        <taxon>Bivalvia</taxon>
        <taxon>Autobranchia</taxon>
        <taxon>Pteriomorphia</taxon>
        <taxon>Mytilida</taxon>
        <taxon>Mytiloidea</taxon>
        <taxon>Mytilidae</taxon>
        <taxon>Mytilinae</taxon>
        <taxon>Mytilus</taxon>
    </lineage>
</organism>
<feature type="domain" description="Transposase Helix-turn-helix" evidence="1">
    <location>
        <begin position="26"/>
        <end position="75"/>
    </location>
</feature>
<name>A0A8B6FDZ3_MYTGA</name>
<protein>
    <recommendedName>
        <fullName evidence="1">Transposase Helix-turn-helix domain-containing protein</fullName>
    </recommendedName>
</protein>
<dbReference type="AlphaFoldDB" id="A0A8B6FDZ3"/>
<dbReference type="OrthoDB" id="6125378at2759"/>
<dbReference type="InterPro" id="IPR027805">
    <property type="entry name" value="Transposase_HTH_dom"/>
</dbReference>
<gene>
    <name evidence="2" type="ORF">MGAL_10B065217</name>
</gene>
<dbReference type="Pfam" id="PF13613">
    <property type="entry name" value="HTH_Tnp_4"/>
    <property type="match status" value="1"/>
</dbReference>